<dbReference type="InterPro" id="IPR036770">
    <property type="entry name" value="Ankyrin_rpt-contain_sf"/>
</dbReference>
<dbReference type="SMART" id="SM00248">
    <property type="entry name" value="ANK"/>
    <property type="match status" value="4"/>
</dbReference>
<sequence>MDLHARHGHPRDLNIHAASFIFSTRMMDPFSIVTGAGGLFSTGVTICNGLISYCRSYRSREDDLASLQGNAERLRGHLKALEARKHGVVLPSESPSLQASMDECIMACTTCLAELGQLSDKHSPPSSKDPNQKSRSNLIRRMSYPLQKDKFEYFRRQIHELHFTLSCQVGLLNYDIVRNLLQETLSKSLNLSSIVTTQSQDIKDQIAALVPDISQVLEGDVAKSQESLHARLDSLELMIKASSETTRIQPALDSSSLNNDEAIKASGYTELTTTGNMIQDEPGTPSDVQTVFCTSPATKPLWELNCHCGGSISPAYPITHATSCYLSLRHRQRRALIGKIKLFNYFFQLQIAIEYSQYAFLRSLHIQHNFTIRATVPEGSPAFELIDDATFNMARYTTVQALRQSLQSCLAGLQRLFMEGRAWPTDIETNTGNNLLHVACSAIWFPLVDEMKEIYSQFLQTLVNFGVPLKDTSCSNKTPIAIVLKTLIDIRRSSFSGFTVATGLAKSLLDLGVDLMDIMPLQTFGPSVLPILGNETFEQQGNHEDLPRALLERSEARICDILKLSDSKRHLLTRGKLGETPLHVAASWPRGMELLLQLAGENVSSIIDAEDDNGSTALEYALKLNEPDCVKMLLDSSAEMNLEALRNIEIWEQGRQKRAIIPVLIHFLAQRRRELVHFAVEVVHQKPGLENLILEEGDLIQENAFELVRTLLASGINVPKRFRNVQPGSVYHCAQMNFEMAEALFKAGFDHTATEFMGFTPLMVVDLVALSHRHVVANLLGLDPGALELVDWLLSHGEDLEKPLPTKALTLGSIHEKKPHGPCLAHRIASELGRCLRWPLALSGNRCSTILPVILTSTVTDSCACLCTQNGCTSASVFARELWGSIRGGSTSHKQPALNKGSVRTIIDLLERESFRHPEASQFTSSLIRVSTFERLGMSHTCCKFVENSGKYEGPDDGVALAILRGEYRVVEMMDPEDAAEIQDEERYLAKRLEELVHEFDVKYEELGLALGEFFWSYWWVRMGEVEAEDKVSREELVALRRTGVVLEYS</sequence>
<dbReference type="SUPFAM" id="SSF48403">
    <property type="entry name" value="Ankyrin repeat"/>
    <property type="match status" value="1"/>
</dbReference>
<accession>A0AAD9SKE0</accession>
<organism evidence="5 6">
    <name type="scientific">Phomopsis amygdali</name>
    <name type="common">Fusicoccum amygdali</name>
    <dbReference type="NCBI Taxonomy" id="1214568"/>
    <lineage>
        <taxon>Eukaryota</taxon>
        <taxon>Fungi</taxon>
        <taxon>Dikarya</taxon>
        <taxon>Ascomycota</taxon>
        <taxon>Pezizomycotina</taxon>
        <taxon>Sordariomycetes</taxon>
        <taxon>Sordariomycetidae</taxon>
        <taxon>Diaporthales</taxon>
        <taxon>Diaporthaceae</taxon>
        <taxon>Diaporthe</taxon>
    </lineage>
</organism>
<feature type="repeat" description="ANK" evidence="3">
    <location>
        <begin position="613"/>
        <end position="645"/>
    </location>
</feature>
<keyword evidence="6" id="KW-1185">Reference proteome</keyword>
<name>A0AAD9SKE0_PHOAM</name>
<dbReference type="Gene3D" id="1.25.40.20">
    <property type="entry name" value="Ankyrin repeat-containing domain"/>
    <property type="match status" value="2"/>
</dbReference>
<dbReference type="Pfam" id="PF12796">
    <property type="entry name" value="Ank_2"/>
    <property type="match status" value="1"/>
</dbReference>
<gene>
    <name evidence="5" type="ORF">N8I77_003641</name>
</gene>
<evidence type="ECO:0000256" key="4">
    <source>
        <dbReference type="SAM" id="MobiDB-lite"/>
    </source>
</evidence>
<evidence type="ECO:0000313" key="5">
    <source>
        <dbReference type="EMBL" id="KAK2610189.1"/>
    </source>
</evidence>
<dbReference type="EMBL" id="JAUJFL010000002">
    <property type="protein sequence ID" value="KAK2610189.1"/>
    <property type="molecule type" value="Genomic_DNA"/>
</dbReference>
<keyword evidence="1" id="KW-0677">Repeat</keyword>
<dbReference type="InterPro" id="IPR002110">
    <property type="entry name" value="Ankyrin_rpt"/>
</dbReference>
<proteinExistence type="predicted"/>
<dbReference type="PANTHER" id="PTHR24189">
    <property type="entry name" value="MYOTROPHIN"/>
    <property type="match status" value="1"/>
</dbReference>
<dbReference type="InterPro" id="IPR050745">
    <property type="entry name" value="Multifunctional_regulatory"/>
</dbReference>
<feature type="region of interest" description="Disordered" evidence="4">
    <location>
        <begin position="119"/>
        <end position="139"/>
    </location>
</feature>
<evidence type="ECO:0000313" key="6">
    <source>
        <dbReference type="Proteomes" id="UP001265746"/>
    </source>
</evidence>
<evidence type="ECO:0000256" key="2">
    <source>
        <dbReference type="ARBA" id="ARBA00023043"/>
    </source>
</evidence>
<evidence type="ECO:0000256" key="1">
    <source>
        <dbReference type="ARBA" id="ARBA00022737"/>
    </source>
</evidence>
<protein>
    <submittedName>
        <fullName evidence="5">Uncharacterized protein</fullName>
    </submittedName>
</protein>
<dbReference type="Proteomes" id="UP001265746">
    <property type="component" value="Unassembled WGS sequence"/>
</dbReference>
<dbReference type="PROSITE" id="PS50297">
    <property type="entry name" value="ANK_REP_REGION"/>
    <property type="match status" value="1"/>
</dbReference>
<dbReference type="PROSITE" id="PS50088">
    <property type="entry name" value="ANK_REPEAT"/>
    <property type="match status" value="1"/>
</dbReference>
<dbReference type="PANTHER" id="PTHR24189:SF50">
    <property type="entry name" value="ANKYRIN REPEAT AND SOCS BOX PROTEIN 2"/>
    <property type="match status" value="1"/>
</dbReference>
<evidence type="ECO:0000256" key="3">
    <source>
        <dbReference type="PROSITE-ProRule" id="PRU00023"/>
    </source>
</evidence>
<keyword evidence="2 3" id="KW-0040">ANK repeat</keyword>
<comment type="caution">
    <text evidence="5">The sequence shown here is derived from an EMBL/GenBank/DDBJ whole genome shotgun (WGS) entry which is preliminary data.</text>
</comment>
<reference evidence="5" key="1">
    <citation type="submission" date="2023-06" db="EMBL/GenBank/DDBJ databases">
        <authorList>
            <person name="Noh H."/>
        </authorList>
    </citation>
    <scope>NUCLEOTIDE SEQUENCE</scope>
    <source>
        <strain evidence="5">DUCC20226</strain>
    </source>
</reference>
<dbReference type="AlphaFoldDB" id="A0AAD9SKE0"/>